<feature type="compositionally biased region" description="Basic and acidic residues" evidence="5">
    <location>
        <begin position="253"/>
        <end position="273"/>
    </location>
</feature>
<feature type="compositionally biased region" description="Pro residues" evidence="5">
    <location>
        <begin position="195"/>
        <end position="218"/>
    </location>
</feature>
<keyword evidence="3" id="KW-0238">DNA-binding</keyword>
<evidence type="ECO:0000256" key="5">
    <source>
        <dbReference type="SAM" id="MobiDB-lite"/>
    </source>
</evidence>
<dbReference type="RefSeq" id="WP_272098929.1">
    <property type="nucleotide sequence ID" value="NZ_JAQNDK010000003.1"/>
</dbReference>
<keyword evidence="6" id="KW-0472">Membrane</keyword>
<evidence type="ECO:0000313" key="8">
    <source>
        <dbReference type="EMBL" id="MDC0681667.1"/>
    </source>
</evidence>
<feature type="transmembrane region" description="Helical" evidence="6">
    <location>
        <begin position="164"/>
        <end position="185"/>
    </location>
</feature>
<evidence type="ECO:0000256" key="2">
    <source>
        <dbReference type="ARBA" id="ARBA00023082"/>
    </source>
</evidence>
<keyword evidence="9" id="KW-1185">Reference proteome</keyword>
<feature type="compositionally biased region" description="Pro residues" evidence="5">
    <location>
        <begin position="303"/>
        <end position="316"/>
    </location>
</feature>
<proteinExistence type="predicted"/>
<feature type="compositionally biased region" description="Basic and acidic residues" evidence="5">
    <location>
        <begin position="288"/>
        <end position="299"/>
    </location>
</feature>
<keyword evidence="1" id="KW-0805">Transcription regulation</keyword>
<evidence type="ECO:0000256" key="3">
    <source>
        <dbReference type="ARBA" id="ARBA00023125"/>
    </source>
</evidence>
<protein>
    <submittedName>
        <fullName evidence="8">Sigma factor</fullName>
    </submittedName>
</protein>
<keyword evidence="2" id="KW-0731">Sigma factor</keyword>
<feature type="region of interest" description="Disordered" evidence="5">
    <location>
        <begin position="253"/>
        <end position="358"/>
    </location>
</feature>
<feature type="region of interest" description="Disordered" evidence="5">
    <location>
        <begin position="194"/>
        <end position="219"/>
    </location>
</feature>
<dbReference type="PANTHER" id="PTHR43133">
    <property type="entry name" value="RNA POLYMERASE ECF-TYPE SIGMA FACTO"/>
    <property type="match status" value="1"/>
</dbReference>
<name>A0ABT5C928_9BACT</name>
<evidence type="ECO:0000313" key="9">
    <source>
        <dbReference type="Proteomes" id="UP001217485"/>
    </source>
</evidence>
<dbReference type="Gene3D" id="1.10.1740.10">
    <property type="match status" value="1"/>
</dbReference>
<reference evidence="8 9" key="1">
    <citation type="submission" date="2023-01" db="EMBL/GenBank/DDBJ databases">
        <title>Minimal conservation of predation-associated metabolite biosynthetic gene clusters underscores biosynthetic potential of Myxococcota including descriptions for ten novel species: Archangium lansinium sp. nov., Myxococcus landrumus sp. nov., Nannocystis bai.</title>
        <authorList>
            <person name="Ahearne A."/>
            <person name="Stevens C."/>
            <person name="Dowd S."/>
        </authorList>
    </citation>
    <scope>NUCLEOTIDE SEQUENCE [LARGE SCALE GENOMIC DNA]</scope>
    <source>
        <strain evidence="8 9">WIWO2</strain>
    </source>
</reference>
<dbReference type="Proteomes" id="UP001217485">
    <property type="component" value="Unassembled WGS sequence"/>
</dbReference>
<evidence type="ECO:0000259" key="7">
    <source>
        <dbReference type="Pfam" id="PF04542"/>
    </source>
</evidence>
<keyword evidence="6" id="KW-1133">Transmembrane helix</keyword>
<dbReference type="EMBL" id="JAQNDK010000003">
    <property type="protein sequence ID" value="MDC0681667.1"/>
    <property type="molecule type" value="Genomic_DNA"/>
</dbReference>
<dbReference type="Pfam" id="PF04542">
    <property type="entry name" value="Sigma70_r2"/>
    <property type="match status" value="1"/>
</dbReference>
<accession>A0ABT5C928</accession>
<dbReference type="InterPro" id="IPR013325">
    <property type="entry name" value="RNA_pol_sigma_r2"/>
</dbReference>
<comment type="caution">
    <text evidence="8">The sequence shown here is derived from an EMBL/GenBank/DDBJ whole genome shotgun (WGS) entry which is preliminary data.</text>
</comment>
<keyword evidence="4" id="KW-0804">Transcription</keyword>
<feature type="region of interest" description="Disordered" evidence="5">
    <location>
        <begin position="1"/>
        <end position="20"/>
    </location>
</feature>
<dbReference type="SUPFAM" id="SSF88946">
    <property type="entry name" value="Sigma2 domain of RNA polymerase sigma factors"/>
    <property type="match status" value="1"/>
</dbReference>
<evidence type="ECO:0000256" key="1">
    <source>
        <dbReference type="ARBA" id="ARBA00023015"/>
    </source>
</evidence>
<dbReference type="InterPro" id="IPR007627">
    <property type="entry name" value="RNA_pol_sigma70_r2"/>
</dbReference>
<keyword evidence="6" id="KW-0812">Transmembrane</keyword>
<evidence type="ECO:0000256" key="4">
    <source>
        <dbReference type="ARBA" id="ARBA00023163"/>
    </source>
</evidence>
<sequence>MSTPMTTEDRTPATNPLAEPGLRRALEDFVRRRVPSGEVDDVVQTVLCDALASPGRPVDPTELRRWLLGIARHKVADHHRRSAREAATELPDLPVSPPPIEARELARWAEEQASASRDARQTLSWMAREGEGEKLESIAAEEQVPAARVRQRVSRMRRWMRERWMAELAAVAALAILAILIARLLRSTSEAPMIAPLPEPQPSAPPDGPPPPVAPPSPLDALERARSLRAEALRACDEAAFRRCLDQLDEADRLDPAGRDAPEIAAARERALEALRAPTEKAPAPGPVHEKLDKKDESNSRPAPKPRPKVAPPPAQKPTSSVPAEQMLKEQMLKSRKAAPKSKAGGGLDEMDLPSGKL</sequence>
<organism evidence="8 9">
    <name type="scientific">Sorangium atrum</name>
    <dbReference type="NCBI Taxonomy" id="2995308"/>
    <lineage>
        <taxon>Bacteria</taxon>
        <taxon>Pseudomonadati</taxon>
        <taxon>Myxococcota</taxon>
        <taxon>Polyangia</taxon>
        <taxon>Polyangiales</taxon>
        <taxon>Polyangiaceae</taxon>
        <taxon>Sorangium</taxon>
    </lineage>
</organism>
<evidence type="ECO:0000256" key="6">
    <source>
        <dbReference type="SAM" id="Phobius"/>
    </source>
</evidence>
<feature type="domain" description="RNA polymerase sigma-70 region 2" evidence="7">
    <location>
        <begin position="23"/>
        <end position="84"/>
    </location>
</feature>
<dbReference type="InterPro" id="IPR039425">
    <property type="entry name" value="RNA_pol_sigma-70-like"/>
</dbReference>
<dbReference type="PANTHER" id="PTHR43133:SF8">
    <property type="entry name" value="RNA POLYMERASE SIGMA FACTOR HI_1459-RELATED"/>
    <property type="match status" value="1"/>
</dbReference>
<gene>
    <name evidence="8" type="ORF">POL72_28260</name>
</gene>